<evidence type="ECO:0000256" key="4">
    <source>
        <dbReference type="ARBA" id="ARBA00022989"/>
    </source>
</evidence>
<evidence type="ECO:0000256" key="5">
    <source>
        <dbReference type="ARBA" id="ARBA00023136"/>
    </source>
</evidence>
<evidence type="ECO:0000256" key="3">
    <source>
        <dbReference type="ARBA" id="ARBA00022692"/>
    </source>
</evidence>
<dbReference type="InterPro" id="IPR038213">
    <property type="entry name" value="IFI6/IFI27-like_sf"/>
</dbReference>
<dbReference type="GO" id="GO:0016020">
    <property type="term" value="C:membrane"/>
    <property type="evidence" value="ECO:0007669"/>
    <property type="project" value="UniProtKB-SubCell"/>
</dbReference>
<keyword evidence="4 6" id="KW-1133">Transmembrane helix</keyword>
<name>A0A3P9LP51_ORYLA</name>
<reference key="1">
    <citation type="journal article" date="2007" name="Nature">
        <title>The medaka draft genome and insights into vertebrate genome evolution.</title>
        <authorList>
            <person name="Kasahara M."/>
            <person name="Naruse K."/>
            <person name="Sasaki S."/>
            <person name="Nakatani Y."/>
            <person name="Qu W."/>
            <person name="Ahsan B."/>
            <person name="Yamada T."/>
            <person name="Nagayasu Y."/>
            <person name="Doi K."/>
            <person name="Kasai Y."/>
            <person name="Jindo T."/>
            <person name="Kobayashi D."/>
            <person name="Shimada A."/>
            <person name="Toyoda A."/>
            <person name="Kuroki Y."/>
            <person name="Fujiyama A."/>
            <person name="Sasaki T."/>
            <person name="Shimizu A."/>
            <person name="Asakawa S."/>
            <person name="Shimizu N."/>
            <person name="Hashimoto S."/>
            <person name="Yang J."/>
            <person name="Lee Y."/>
            <person name="Matsushima K."/>
            <person name="Sugano S."/>
            <person name="Sakaizumi M."/>
            <person name="Narita T."/>
            <person name="Ohishi K."/>
            <person name="Haga S."/>
            <person name="Ohta F."/>
            <person name="Nomoto H."/>
            <person name="Nogata K."/>
            <person name="Morishita T."/>
            <person name="Endo T."/>
            <person name="Shin-I T."/>
            <person name="Takeda H."/>
            <person name="Morishita S."/>
            <person name="Kohara Y."/>
        </authorList>
    </citation>
    <scope>NUCLEOTIDE SEQUENCE [LARGE SCALE GENOMIC DNA]</scope>
    <source>
        <strain>Hd-rR</strain>
    </source>
</reference>
<feature type="transmembrane region" description="Helical" evidence="6">
    <location>
        <begin position="42"/>
        <end position="69"/>
    </location>
</feature>
<dbReference type="Gene3D" id="6.10.110.10">
    <property type="match status" value="1"/>
</dbReference>
<evidence type="ECO:0000313" key="7">
    <source>
        <dbReference type="Ensembl" id="ENSORLP00020022504.1"/>
    </source>
</evidence>
<dbReference type="InterPro" id="IPR009311">
    <property type="entry name" value="IFI6/IFI27-like"/>
</dbReference>
<protein>
    <submittedName>
        <fullName evidence="7">Uncharacterized protein</fullName>
    </submittedName>
</protein>
<accession>A0A3P9LP51</accession>
<dbReference type="Proteomes" id="UP000265180">
    <property type="component" value="Chromosome 22"/>
</dbReference>
<dbReference type="AlphaFoldDB" id="A0A3P9LP51"/>
<reference evidence="7" key="4">
    <citation type="submission" date="2025-09" db="UniProtKB">
        <authorList>
            <consortium name="Ensembl"/>
        </authorList>
    </citation>
    <scope>IDENTIFICATION</scope>
    <source>
        <strain evidence="7">HNI</strain>
    </source>
</reference>
<dbReference type="Pfam" id="PF06140">
    <property type="entry name" value="Ifi-6-16"/>
    <property type="match status" value="1"/>
</dbReference>
<comment type="subcellular location">
    <subcellularLocation>
        <location evidence="1">Membrane</location>
        <topology evidence="1">Multi-pass membrane protein</topology>
    </subcellularLocation>
</comment>
<dbReference type="PANTHER" id="PTHR16932:SF37">
    <property type="entry name" value="ISG12-1 PROTEIN-RELATED"/>
    <property type="match status" value="1"/>
</dbReference>
<keyword evidence="5 6" id="KW-0472">Membrane</keyword>
<proteinExistence type="inferred from homology"/>
<evidence type="ECO:0000256" key="6">
    <source>
        <dbReference type="SAM" id="Phobius"/>
    </source>
</evidence>
<comment type="similarity">
    <text evidence="2">Belongs to the IFI6/IFI27 family.</text>
</comment>
<feature type="transmembrane region" description="Helical" evidence="6">
    <location>
        <begin position="12"/>
        <end position="35"/>
    </location>
</feature>
<dbReference type="PANTHER" id="PTHR16932">
    <property type="entry name" value="INTERFERON ALPHA-INDUCIBLE PROTEIN 27"/>
    <property type="match status" value="1"/>
</dbReference>
<evidence type="ECO:0000256" key="2">
    <source>
        <dbReference type="ARBA" id="ARBA00007262"/>
    </source>
</evidence>
<keyword evidence="3 6" id="KW-0812">Transmembrane</keyword>
<dbReference type="Ensembl" id="ENSORLT00020011900.1">
    <property type="protein sequence ID" value="ENSORLP00020022504.1"/>
    <property type="gene ID" value="ENSORLG00020002829.1"/>
</dbReference>
<sequence>LHLLVQAAISRGVAAVVLTPAVIAALGFSAAGIVAGSIAAKLMALFSTGGFVPGFIALLQSFGAIGFSWSGLTLTFGTGSVLGNMISSICNQTGHDFPPAP</sequence>
<evidence type="ECO:0000313" key="8">
    <source>
        <dbReference type="Proteomes" id="UP000265180"/>
    </source>
</evidence>
<reference evidence="7 8" key="2">
    <citation type="submission" date="2017-04" db="EMBL/GenBank/DDBJ databases">
        <title>CpG methylation of centromeres and impact of large insertions on vertebrate speciation.</title>
        <authorList>
            <person name="Ichikawa K."/>
            <person name="Yoshimura J."/>
            <person name="Morishita S."/>
        </authorList>
    </citation>
    <scope>NUCLEOTIDE SEQUENCE</scope>
    <source>
        <strain evidence="7 8">HNI</strain>
    </source>
</reference>
<reference evidence="7" key="3">
    <citation type="submission" date="2025-08" db="UniProtKB">
        <authorList>
            <consortium name="Ensembl"/>
        </authorList>
    </citation>
    <scope>IDENTIFICATION</scope>
    <source>
        <strain evidence="7">HNI</strain>
    </source>
</reference>
<organism evidence="7 8">
    <name type="scientific">Oryzias latipes</name>
    <name type="common">Japanese rice fish</name>
    <name type="synonym">Japanese killifish</name>
    <dbReference type="NCBI Taxonomy" id="8090"/>
    <lineage>
        <taxon>Eukaryota</taxon>
        <taxon>Metazoa</taxon>
        <taxon>Chordata</taxon>
        <taxon>Craniata</taxon>
        <taxon>Vertebrata</taxon>
        <taxon>Euteleostomi</taxon>
        <taxon>Actinopterygii</taxon>
        <taxon>Neopterygii</taxon>
        <taxon>Teleostei</taxon>
        <taxon>Neoteleostei</taxon>
        <taxon>Acanthomorphata</taxon>
        <taxon>Ovalentaria</taxon>
        <taxon>Atherinomorphae</taxon>
        <taxon>Beloniformes</taxon>
        <taxon>Adrianichthyidae</taxon>
        <taxon>Oryziinae</taxon>
        <taxon>Oryzias</taxon>
    </lineage>
</organism>
<evidence type="ECO:0000256" key="1">
    <source>
        <dbReference type="ARBA" id="ARBA00004141"/>
    </source>
</evidence>